<keyword evidence="2" id="KW-0472">Membrane</keyword>
<name>A0A433J173_9PROT</name>
<reference evidence="3 4" key="1">
    <citation type="submission" date="2018-12" db="EMBL/GenBank/DDBJ databases">
        <authorList>
            <person name="Yang Y."/>
        </authorList>
    </citation>
    <scope>NUCLEOTIDE SEQUENCE [LARGE SCALE GENOMIC DNA]</scope>
    <source>
        <strain evidence="3 4">GSF71</strain>
    </source>
</reference>
<feature type="transmembrane region" description="Helical" evidence="2">
    <location>
        <begin position="6"/>
        <end position="22"/>
    </location>
</feature>
<keyword evidence="2" id="KW-1133">Transmembrane helix</keyword>
<comment type="caution">
    <text evidence="3">The sequence shown here is derived from an EMBL/GenBank/DDBJ whole genome shotgun (WGS) entry which is preliminary data.</text>
</comment>
<protein>
    <submittedName>
        <fullName evidence="3">Uncharacterized protein</fullName>
    </submittedName>
</protein>
<evidence type="ECO:0000313" key="3">
    <source>
        <dbReference type="EMBL" id="RUQ63966.1"/>
    </source>
</evidence>
<organism evidence="3 4">
    <name type="scientific">Azospirillum doebereinerae</name>
    <dbReference type="NCBI Taxonomy" id="92933"/>
    <lineage>
        <taxon>Bacteria</taxon>
        <taxon>Pseudomonadati</taxon>
        <taxon>Pseudomonadota</taxon>
        <taxon>Alphaproteobacteria</taxon>
        <taxon>Rhodospirillales</taxon>
        <taxon>Azospirillaceae</taxon>
        <taxon>Azospirillum</taxon>
    </lineage>
</organism>
<sequence>MLRTFAVIIAGYLVFLLVSSIVKYSGFIILLFCIIGIVSSALVVRTHGVSKIQDGEPGDLGKLTVFGAKLVLLLSLGLMLPAAHLIVWRVGELRIERQKKAEDDRKAEERRQVDAEKARQNEEQERQEMQRLATSWGLPLDAVLRGKKAADIAAVHCKSEAKKLARFEADSSFWASDLSSWRMDSANLVIVTGNNLKMKNGFGVSRSVEYRCGYDLNTRDTVVLSVQ</sequence>
<dbReference type="RefSeq" id="WP_127003773.1">
    <property type="nucleotide sequence ID" value="NZ_JBNPXW010000008.1"/>
</dbReference>
<keyword evidence="2" id="KW-0812">Transmembrane</keyword>
<proteinExistence type="predicted"/>
<feature type="transmembrane region" description="Helical" evidence="2">
    <location>
        <begin position="27"/>
        <end position="46"/>
    </location>
</feature>
<gene>
    <name evidence="3" type="ORF">EJ913_26945</name>
</gene>
<accession>A0A433J173</accession>
<feature type="transmembrane region" description="Helical" evidence="2">
    <location>
        <begin position="66"/>
        <end position="90"/>
    </location>
</feature>
<evidence type="ECO:0000256" key="2">
    <source>
        <dbReference type="SAM" id="Phobius"/>
    </source>
</evidence>
<dbReference type="EMBL" id="RZIJ01000031">
    <property type="protein sequence ID" value="RUQ63966.1"/>
    <property type="molecule type" value="Genomic_DNA"/>
</dbReference>
<evidence type="ECO:0000256" key="1">
    <source>
        <dbReference type="SAM" id="MobiDB-lite"/>
    </source>
</evidence>
<feature type="region of interest" description="Disordered" evidence="1">
    <location>
        <begin position="104"/>
        <end position="128"/>
    </location>
</feature>
<keyword evidence="4" id="KW-1185">Reference proteome</keyword>
<evidence type="ECO:0000313" key="4">
    <source>
        <dbReference type="Proteomes" id="UP000280346"/>
    </source>
</evidence>
<dbReference type="AlphaFoldDB" id="A0A433J173"/>
<dbReference type="Proteomes" id="UP000280346">
    <property type="component" value="Unassembled WGS sequence"/>
</dbReference>